<comment type="caution">
    <text evidence="1">The sequence shown here is derived from an EMBL/GenBank/DDBJ whole genome shotgun (WGS) entry which is preliminary data.</text>
</comment>
<proteinExistence type="predicted"/>
<evidence type="ECO:0000313" key="1">
    <source>
        <dbReference type="EMBL" id="GBN70145.1"/>
    </source>
</evidence>
<name>A0A4Y2R4C2_ARAVE</name>
<accession>A0A4Y2R4C2</accession>
<protein>
    <submittedName>
        <fullName evidence="1">Uncharacterized protein</fullName>
    </submittedName>
</protein>
<reference evidence="1 2" key="1">
    <citation type="journal article" date="2019" name="Sci. Rep.">
        <title>Orb-weaving spider Araneus ventricosus genome elucidates the spidroin gene catalogue.</title>
        <authorList>
            <person name="Kono N."/>
            <person name="Nakamura H."/>
            <person name="Ohtoshi R."/>
            <person name="Moran D.A.P."/>
            <person name="Shinohara A."/>
            <person name="Yoshida Y."/>
            <person name="Fujiwara M."/>
            <person name="Mori M."/>
            <person name="Tomita M."/>
            <person name="Arakawa K."/>
        </authorList>
    </citation>
    <scope>NUCLEOTIDE SEQUENCE [LARGE SCALE GENOMIC DNA]</scope>
</reference>
<dbReference type="Proteomes" id="UP000499080">
    <property type="component" value="Unassembled WGS sequence"/>
</dbReference>
<dbReference type="EMBL" id="BGPR01015664">
    <property type="protein sequence ID" value="GBN70145.1"/>
    <property type="molecule type" value="Genomic_DNA"/>
</dbReference>
<organism evidence="1 2">
    <name type="scientific">Araneus ventricosus</name>
    <name type="common">Orbweaver spider</name>
    <name type="synonym">Epeira ventricosa</name>
    <dbReference type="NCBI Taxonomy" id="182803"/>
    <lineage>
        <taxon>Eukaryota</taxon>
        <taxon>Metazoa</taxon>
        <taxon>Ecdysozoa</taxon>
        <taxon>Arthropoda</taxon>
        <taxon>Chelicerata</taxon>
        <taxon>Arachnida</taxon>
        <taxon>Araneae</taxon>
        <taxon>Araneomorphae</taxon>
        <taxon>Entelegynae</taxon>
        <taxon>Araneoidea</taxon>
        <taxon>Araneidae</taxon>
        <taxon>Araneus</taxon>
    </lineage>
</organism>
<dbReference type="AlphaFoldDB" id="A0A4Y2R4C2"/>
<evidence type="ECO:0000313" key="2">
    <source>
        <dbReference type="Proteomes" id="UP000499080"/>
    </source>
</evidence>
<sequence>MSIRLKKNNQQRAKFIFGALKDIQTQSVLKHRQKQNNIEHVFWGIPNPFRKLIPPERFWVRCYPHSSQMKEIQNWHESLFRMPCCLIHDRRDFASLQ</sequence>
<keyword evidence="2" id="KW-1185">Reference proteome</keyword>
<gene>
    <name evidence="1" type="ORF">AVEN_6372_1</name>
</gene>